<comment type="caution">
    <text evidence="1">The sequence shown here is derived from an EMBL/GenBank/DDBJ whole genome shotgun (WGS) entry which is preliminary data.</text>
</comment>
<evidence type="ECO:0000313" key="1">
    <source>
        <dbReference type="EMBL" id="GAF81314.1"/>
    </source>
</evidence>
<gene>
    <name evidence="1" type="ORF">S01H1_09072</name>
</gene>
<sequence>IRNPITYIVESADDIAFSVVDIEDGVKKGVIDWDILKKKLEGEFEKALALKEYYQSDSGMLEFCFSGAQEILVKAKETIPGKGRAHNNTLAQAFRIYVIIESAKAIEKAFKEKYRDIMDGNYHGELYKDSKAGALIEACKKVGQNDIYCSKETLKLELMGRRVIQDLMDIFWEGALKGNKGKKDFACKIYDLTSRNYLVVFEDAKKKGDFPEKYCSMQLMTDYICGMTDTFACTLHKRLTNG</sequence>
<reference evidence="1" key="1">
    <citation type="journal article" date="2014" name="Front. Microbiol.">
        <title>High frequency of phylogenetically diverse reductive dehalogenase-homologous genes in deep subseafloor sedimentary metagenomes.</title>
        <authorList>
            <person name="Kawai M."/>
            <person name="Futagami T."/>
            <person name="Toyoda A."/>
            <person name="Takaki Y."/>
            <person name="Nishi S."/>
            <person name="Hori S."/>
            <person name="Arai W."/>
            <person name="Tsubouchi T."/>
            <person name="Morono Y."/>
            <person name="Uchiyama I."/>
            <person name="Ito T."/>
            <person name="Fujiyama A."/>
            <person name="Inagaki F."/>
            <person name="Takami H."/>
        </authorList>
    </citation>
    <scope>NUCLEOTIDE SEQUENCE</scope>
    <source>
        <strain evidence="1">Expedition CK06-06</strain>
    </source>
</reference>
<protein>
    <submittedName>
        <fullName evidence="1">Uncharacterized protein</fullName>
    </submittedName>
</protein>
<dbReference type="InterPro" id="IPR027432">
    <property type="entry name" value="dGTP_triphosphohydrolase_C"/>
</dbReference>
<dbReference type="Gene3D" id="1.10.3550.10">
    <property type="entry name" value="eoxyguanosinetriphosphate triphosphohydrolase domain-like"/>
    <property type="match status" value="1"/>
</dbReference>
<dbReference type="SUPFAM" id="SSF109604">
    <property type="entry name" value="HD-domain/PDEase-like"/>
    <property type="match status" value="1"/>
</dbReference>
<organism evidence="1">
    <name type="scientific">marine sediment metagenome</name>
    <dbReference type="NCBI Taxonomy" id="412755"/>
    <lineage>
        <taxon>unclassified sequences</taxon>
        <taxon>metagenomes</taxon>
        <taxon>ecological metagenomes</taxon>
    </lineage>
</organism>
<accession>X0SJX4</accession>
<proteinExistence type="predicted"/>
<dbReference type="EMBL" id="BARS01004638">
    <property type="protein sequence ID" value="GAF81314.1"/>
    <property type="molecule type" value="Genomic_DNA"/>
</dbReference>
<name>X0SJX4_9ZZZZ</name>
<feature type="non-terminal residue" evidence="1">
    <location>
        <position position="1"/>
    </location>
</feature>
<dbReference type="AlphaFoldDB" id="X0SJX4"/>